<dbReference type="STRING" id="7574.A0A1S3JZB8"/>
<evidence type="ECO:0000256" key="2">
    <source>
        <dbReference type="ARBA" id="ARBA00022737"/>
    </source>
</evidence>
<evidence type="ECO:0000256" key="4">
    <source>
        <dbReference type="ARBA" id="ARBA00022825"/>
    </source>
</evidence>
<dbReference type="InterPro" id="IPR009003">
    <property type="entry name" value="Peptidase_S1_PA"/>
</dbReference>
<evidence type="ECO:0000256" key="3">
    <source>
        <dbReference type="ARBA" id="ARBA00022801"/>
    </source>
</evidence>
<keyword evidence="9" id="KW-1185">Reference proteome</keyword>
<dbReference type="GeneID" id="106177498"/>
<dbReference type="PRINTS" id="PR00722">
    <property type="entry name" value="CHYMOTRYPSIN"/>
</dbReference>
<dbReference type="Proteomes" id="UP000085678">
    <property type="component" value="Unplaced"/>
</dbReference>
<organism evidence="9 10">
    <name type="scientific">Lingula anatina</name>
    <name type="common">Brachiopod</name>
    <name type="synonym">Lingula unguis</name>
    <dbReference type="NCBI Taxonomy" id="7574"/>
    <lineage>
        <taxon>Eukaryota</taxon>
        <taxon>Metazoa</taxon>
        <taxon>Spiralia</taxon>
        <taxon>Lophotrochozoa</taxon>
        <taxon>Brachiopoda</taxon>
        <taxon>Linguliformea</taxon>
        <taxon>Lingulata</taxon>
        <taxon>Lingulida</taxon>
        <taxon>Linguloidea</taxon>
        <taxon>Lingulidae</taxon>
        <taxon>Lingula</taxon>
    </lineage>
</organism>
<dbReference type="PANTHER" id="PTHR24252">
    <property type="entry name" value="ACROSIN-RELATED"/>
    <property type="match status" value="1"/>
</dbReference>
<dbReference type="FunFam" id="2.40.10.10:FF:000060">
    <property type="entry name" value="Acrosin"/>
    <property type="match status" value="1"/>
</dbReference>
<protein>
    <submittedName>
        <fullName evidence="10">Trypsin</fullName>
    </submittedName>
</protein>
<feature type="chain" id="PRO_5010277288" evidence="6">
    <location>
        <begin position="20"/>
        <end position="373"/>
    </location>
</feature>
<evidence type="ECO:0000256" key="1">
    <source>
        <dbReference type="ARBA" id="ARBA00022670"/>
    </source>
</evidence>
<sequence length="373" mass="42153">MMDLRAVLGMLYFCAVVRACFRCGTRPHVPRSVRRQEAYPHSWPWMAYIEIGRETGEGNRYKYNCGGSLLDKRWVLTAAHCLHTPWDSPIQLQWQAEIIKVSLGVHNRARRATTTAVIERNVSEVHIINSYKPDTLDNDAALLKLSEPVPFNDEIGPTCPVDHRFDFEGALCTVIGWGTLGFGNPVPSDVLTEAPVRYMSAESCRTNSRYPRDVITDDMLCAEEYGGDGCAGDPGGPLLCEFPTDRKTEWKQLGIVSFGRGCEYISYPGVYTDVRKISDWLYRTIVAGSCGSLERLGSAYYTNDTTFETLRDLTERECEQECINIYKCKAATYRRNPPTCWLQAKPQNAGNHSDWVAFRIKDGCKKPIPYTRT</sequence>
<feature type="signal peptide" evidence="6">
    <location>
        <begin position="1"/>
        <end position="19"/>
    </location>
</feature>
<dbReference type="AlphaFoldDB" id="A0A1S3JZB8"/>
<dbReference type="GO" id="GO:0006508">
    <property type="term" value="P:proteolysis"/>
    <property type="evidence" value="ECO:0007669"/>
    <property type="project" value="UniProtKB-KW"/>
</dbReference>
<dbReference type="PROSITE" id="PS50240">
    <property type="entry name" value="TRYPSIN_DOM"/>
    <property type="match status" value="1"/>
</dbReference>
<keyword evidence="6" id="KW-0732">Signal</keyword>
<dbReference type="InterPro" id="IPR003609">
    <property type="entry name" value="Pan_app"/>
</dbReference>
<dbReference type="Pfam" id="PF00089">
    <property type="entry name" value="Trypsin"/>
    <property type="match status" value="1"/>
</dbReference>
<dbReference type="SUPFAM" id="SSF50494">
    <property type="entry name" value="Trypsin-like serine proteases"/>
    <property type="match status" value="1"/>
</dbReference>
<dbReference type="RefSeq" id="XP_013415740.1">
    <property type="nucleotide sequence ID" value="XM_013560286.1"/>
</dbReference>
<name>A0A1S3JZB8_LINAN</name>
<evidence type="ECO:0000313" key="10">
    <source>
        <dbReference type="RefSeq" id="XP_013415740.1"/>
    </source>
</evidence>
<proteinExistence type="predicted"/>
<feature type="domain" description="Peptidase S1" evidence="7">
    <location>
        <begin position="7"/>
        <end position="286"/>
    </location>
</feature>
<dbReference type="CDD" id="cd00190">
    <property type="entry name" value="Tryp_SPc"/>
    <property type="match status" value="1"/>
</dbReference>
<evidence type="ECO:0000256" key="6">
    <source>
        <dbReference type="SAM" id="SignalP"/>
    </source>
</evidence>
<reference evidence="10" key="1">
    <citation type="submission" date="2025-08" db="UniProtKB">
        <authorList>
            <consortium name="RefSeq"/>
        </authorList>
    </citation>
    <scope>IDENTIFICATION</scope>
    <source>
        <tissue evidence="10">Gonads</tissue>
    </source>
</reference>
<dbReference type="InterPro" id="IPR043504">
    <property type="entry name" value="Peptidase_S1_PA_chymotrypsin"/>
</dbReference>
<evidence type="ECO:0000313" key="9">
    <source>
        <dbReference type="Proteomes" id="UP000085678"/>
    </source>
</evidence>
<dbReference type="PROSITE" id="PS50948">
    <property type="entry name" value="PAN"/>
    <property type="match status" value="1"/>
</dbReference>
<evidence type="ECO:0000259" key="7">
    <source>
        <dbReference type="PROSITE" id="PS50240"/>
    </source>
</evidence>
<evidence type="ECO:0000256" key="5">
    <source>
        <dbReference type="ARBA" id="ARBA00023157"/>
    </source>
</evidence>
<keyword evidence="2" id="KW-0677">Repeat</keyword>
<feature type="domain" description="Apple" evidence="8">
    <location>
        <begin position="290"/>
        <end position="364"/>
    </location>
</feature>
<keyword evidence="1" id="KW-0645">Protease</keyword>
<dbReference type="InterPro" id="IPR018114">
    <property type="entry name" value="TRYPSIN_HIS"/>
</dbReference>
<dbReference type="Pfam" id="PF00024">
    <property type="entry name" value="PAN_1"/>
    <property type="match status" value="1"/>
</dbReference>
<keyword evidence="4" id="KW-0720">Serine protease</keyword>
<keyword evidence="3" id="KW-0378">Hydrolase</keyword>
<dbReference type="SUPFAM" id="SSF57414">
    <property type="entry name" value="Hairpin loop containing domain-like"/>
    <property type="match status" value="1"/>
</dbReference>
<dbReference type="PANTHER" id="PTHR24252:SF7">
    <property type="entry name" value="HYALIN"/>
    <property type="match status" value="1"/>
</dbReference>
<dbReference type="KEGG" id="lak:106177498"/>
<evidence type="ECO:0000259" key="8">
    <source>
        <dbReference type="PROSITE" id="PS50948"/>
    </source>
</evidence>
<dbReference type="Gene3D" id="2.40.10.10">
    <property type="entry name" value="Trypsin-like serine proteases"/>
    <property type="match status" value="1"/>
</dbReference>
<accession>A0A1S3JZB8</accession>
<dbReference type="InterPro" id="IPR001254">
    <property type="entry name" value="Trypsin_dom"/>
</dbReference>
<dbReference type="InterPro" id="IPR001314">
    <property type="entry name" value="Peptidase_S1A"/>
</dbReference>
<dbReference type="InParanoid" id="A0A1S3JZB8"/>
<gene>
    <name evidence="10" type="primary">LOC106177498</name>
</gene>
<dbReference type="PROSITE" id="PS00134">
    <property type="entry name" value="TRYPSIN_HIS"/>
    <property type="match status" value="1"/>
</dbReference>
<dbReference type="OrthoDB" id="10012881at2759"/>
<dbReference type="SMART" id="SM00020">
    <property type="entry name" value="Tryp_SPc"/>
    <property type="match status" value="1"/>
</dbReference>
<dbReference type="GO" id="GO:0004252">
    <property type="term" value="F:serine-type endopeptidase activity"/>
    <property type="evidence" value="ECO:0007669"/>
    <property type="project" value="InterPro"/>
</dbReference>
<keyword evidence="5" id="KW-1015">Disulfide bond</keyword>